<evidence type="ECO:0000313" key="2">
    <source>
        <dbReference type="EMBL" id="GFD38634.1"/>
    </source>
</evidence>
<dbReference type="EMBL" id="BKCJ011503443">
    <property type="protein sequence ID" value="GFD38634.1"/>
    <property type="molecule type" value="Genomic_DNA"/>
</dbReference>
<dbReference type="AlphaFoldDB" id="A0A699W333"/>
<feature type="non-terminal residue" evidence="2">
    <location>
        <position position="1"/>
    </location>
</feature>
<feature type="region of interest" description="Disordered" evidence="1">
    <location>
        <begin position="51"/>
        <end position="75"/>
    </location>
</feature>
<sequence length="75" mass="8121">TKSGSAAPYVPPTNKELEILLQPMFDEYLEPPRVDRPVSPTSAVPVPINSVASSSEDASSANSTYVTQTLHHIRK</sequence>
<protein>
    <recommendedName>
        <fullName evidence="3">Integrase, catalytic region, zinc finger, CCHC-type, peptidase aspartic, catalytic</fullName>
    </recommendedName>
</protein>
<name>A0A699W333_TANCI</name>
<proteinExistence type="predicted"/>
<evidence type="ECO:0000256" key="1">
    <source>
        <dbReference type="SAM" id="MobiDB-lite"/>
    </source>
</evidence>
<feature type="compositionally biased region" description="Polar residues" evidence="1">
    <location>
        <begin position="64"/>
        <end position="75"/>
    </location>
</feature>
<reference evidence="2" key="1">
    <citation type="journal article" date="2019" name="Sci. Rep.">
        <title>Draft genome of Tanacetum cinerariifolium, the natural source of mosquito coil.</title>
        <authorList>
            <person name="Yamashiro T."/>
            <person name="Shiraishi A."/>
            <person name="Satake H."/>
            <person name="Nakayama K."/>
        </authorList>
    </citation>
    <scope>NUCLEOTIDE SEQUENCE</scope>
</reference>
<feature type="compositionally biased region" description="Low complexity" evidence="1">
    <location>
        <begin position="51"/>
        <end position="63"/>
    </location>
</feature>
<comment type="caution">
    <text evidence="2">The sequence shown here is derived from an EMBL/GenBank/DDBJ whole genome shotgun (WGS) entry which is preliminary data.</text>
</comment>
<accession>A0A699W333</accession>
<organism evidence="2">
    <name type="scientific">Tanacetum cinerariifolium</name>
    <name type="common">Dalmatian daisy</name>
    <name type="synonym">Chrysanthemum cinerariifolium</name>
    <dbReference type="NCBI Taxonomy" id="118510"/>
    <lineage>
        <taxon>Eukaryota</taxon>
        <taxon>Viridiplantae</taxon>
        <taxon>Streptophyta</taxon>
        <taxon>Embryophyta</taxon>
        <taxon>Tracheophyta</taxon>
        <taxon>Spermatophyta</taxon>
        <taxon>Magnoliopsida</taxon>
        <taxon>eudicotyledons</taxon>
        <taxon>Gunneridae</taxon>
        <taxon>Pentapetalae</taxon>
        <taxon>asterids</taxon>
        <taxon>campanulids</taxon>
        <taxon>Asterales</taxon>
        <taxon>Asteraceae</taxon>
        <taxon>Asteroideae</taxon>
        <taxon>Anthemideae</taxon>
        <taxon>Anthemidinae</taxon>
        <taxon>Tanacetum</taxon>
    </lineage>
</organism>
<gene>
    <name evidence="2" type="ORF">Tci_910603</name>
</gene>
<evidence type="ECO:0008006" key="3">
    <source>
        <dbReference type="Google" id="ProtNLM"/>
    </source>
</evidence>